<proteinExistence type="predicted"/>
<evidence type="ECO:0000313" key="2">
    <source>
        <dbReference type="EMBL" id="KAL0191257.1"/>
    </source>
</evidence>
<reference evidence="2 3" key="1">
    <citation type="submission" date="2024-05" db="EMBL/GenBank/DDBJ databases">
        <title>Genome sequencing and assembly of Indian major carp, Cirrhinus mrigala (Hamilton, 1822).</title>
        <authorList>
            <person name="Mohindra V."/>
            <person name="Chowdhury L.M."/>
            <person name="Lal K."/>
            <person name="Jena J.K."/>
        </authorList>
    </citation>
    <scope>NUCLEOTIDE SEQUENCE [LARGE SCALE GENOMIC DNA]</scope>
    <source>
        <strain evidence="2">CM1030</strain>
        <tissue evidence="2">Blood</tissue>
    </source>
</reference>
<evidence type="ECO:0000313" key="3">
    <source>
        <dbReference type="Proteomes" id="UP001529510"/>
    </source>
</evidence>
<evidence type="ECO:0000259" key="1">
    <source>
        <dbReference type="Pfam" id="PF25415"/>
    </source>
</evidence>
<dbReference type="PANTHER" id="PTHR15564:SF2">
    <property type="entry name" value="BMP_RETINOIC ACID-INDUCIBLE NEURAL-SPECIFIC PROTEIN 3"/>
    <property type="match status" value="1"/>
</dbReference>
<gene>
    <name evidence="2" type="ORF">M9458_013955</name>
</gene>
<dbReference type="PANTHER" id="PTHR15564">
    <property type="entry name" value="MACPF DOMAIN-CONTAINING PROTEIN"/>
    <property type="match status" value="1"/>
</dbReference>
<feature type="non-terminal residue" evidence="2">
    <location>
        <position position="76"/>
    </location>
</feature>
<dbReference type="AlphaFoldDB" id="A0ABD0QYE5"/>
<keyword evidence="3" id="KW-1185">Reference proteome</keyword>
<dbReference type="InterPro" id="IPR033237">
    <property type="entry name" value="BRINP"/>
</dbReference>
<name>A0ABD0QYE5_CIRMR</name>
<dbReference type="InterPro" id="IPR057450">
    <property type="entry name" value="BRINP_EGF"/>
</dbReference>
<protein>
    <recommendedName>
        <fullName evidence="1">BRINP EGF domain-containing protein</fullName>
    </recommendedName>
</protein>
<dbReference type="EMBL" id="JAMKFB020000006">
    <property type="protein sequence ID" value="KAL0191257.1"/>
    <property type="molecule type" value="Genomic_DNA"/>
</dbReference>
<dbReference type="Pfam" id="PF25415">
    <property type="entry name" value="EGF_BRNP1-3"/>
    <property type="match status" value="1"/>
</dbReference>
<sequence length="76" mass="8789">VILPDYIRDTFVQAALSYIACNGEGSFVCRDNDCWCKCDPKFPECNCPYMDIQAMEESLLRISESWALTYKEFEDS</sequence>
<dbReference type="Proteomes" id="UP001529510">
    <property type="component" value="Unassembled WGS sequence"/>
</dbReference>
<comment type="caution">
    <text evidence="2">The sequence shown here is derived from an EMBL/GenBank/DDBJ whole genome shotgun (WGS) entry which is preliminary data.</text>
</comment>
<feature type="non-terminal residue" evidence="2">
    <location>
        <position position="1"/>
    </location>
</feature>
<feature type="domain" description="BRINP EGF" evidence="1">
    <location>
        <begin position="15"/>
        <end position="49"/>
    </location>
</feature>
<accession>A0ABD0QYE5</accession>
<organism evidence="2 3">
    <name type="scientific">Cirrhinus mrigala</name>
    <name type="common">Mrigala</name>
    <dbReference type="NCBI Taxonomy" id="683832"/>
    <lineage>
        <taxon>Eukaryota</taxon>
        <taxon>Metazoa</taxon>
        <taxon>Chordata</taxon>
        <taxon>Craniata</taxon>
        <taxon>Vertebrata</taxon>
        <taxon>Euteleostomi</taxon>
        <taxon>Actinopterygii</taxon>
        <taxon>Neopterygii</taxon>
        <taxon>Teleostei</taxon>
        <taxon>Ostariophysi</taxon>
        <taxon>Cypriniformes</taxon>
        <taxon>Cyprinidae</taxon>
        <taxon>Labeoninae</taxon>
        <taxon>Labeonini</taxon>
        <taxon>Cirrhinus</taxon>
    </lineage>
</organism>